<name>A0A0S4W9V0_RALSL</name>
<sequence>MCAEGREAFRRASGFVSDGHTTPPHTPTSPPGTTSSPGKQPRSARARKMQPVTDH</sequence>
<feature type="compositionally biased region" description="Basic and acidic residues" evidence="1">
    <location>
        <begin position="1"/>
        <end position="10"/>
    </location>
</feature>
<reference evidence="2" key="1">
    <citation type="submission" date="2015-10" db="EMBL/GenBank/DDBJ databases">
        <authorList>
            <person name="Gilbert D.G."/>
        </authorList>
    </citation>
    <scope>NUCLEOTIDE SEQUENCE</scope>
    <source>
        <strain evidence="2">Phyl III-seqv23</strain>
    </source>
</reference>
<dbReference type="EMBL" id="LN899827">
    <property type="protein sequence ID" value="CUV43102.1"/>
    <property type="molecule type" value="Genomic_DNA"/>
</dbReference>
<evidence type="ECO:0000313" key="2">
    <source>
        <dbReference type="EMBL" id="CUV43102.1"/>
    </source>
</evidence>
<gene>
    <name evidence="2" type="ORF">TO10_v1_10003</name>
</gene>
<evidence type="ECO:0000256" key="1">
    <source>
        <dbReference type="SAM" id="MobiDB-lite"/>
    </source>
</evidence>
<dbReference type="AlphaFoldDB" id="A0A0S4W9V0"/>
<accession>A0A0S4W9V0</accession>
<organism evidence="2">
    <name type="scientific">Ralstonia solanacearum</name>
    <name type="common">Pseudomonas solanacearum</name>
    <dbReference type="NCBI Taxonomy" id="305"/>
    <lineage>
        <taxon>Bacteria</taxon>
        <taxon>Pseudomonadati</taxon>
        <taxon>Pseudomonadota</taxon>
        <taxon>Betaproteobacteria</taxon>
        <taxon>Burkholderiales</taxon>
        <taxon>Burkholderiaceae</taxon>
        <taxon>Ralstonia</taxon>
        <taxon>Ralstonia solanacearum species complex</taxon>
    </lineage>
</organism>
<proteinExistence type="predicted"/>
<protein>
    <submittedName>
        <fullName evidence="2">Uncharacterized protein</fullName>
    </submittedName>
</protein>
<feature type="region of interest" description="Disordered" evidence="1">
    <location>
        <begin position="1"/>
        <end position="55"/>
    </location>
</feature>